<protein>
    <submittedName>
        <fullName evidence="1">Uncharacterized protein</fullName>
    </submittedName>
</protein>
<reference evidence="3 6" key="4">
    <citation type="submission" date="2017-12" db="EMBL/GenBank/DDBJ databases">
        <title>The characterization of oligonucleotides binding to NgAgo.</title>
        <authorList>
            <person name="Jiang L."/>
            <person name="He B."/>
            <person name="Kang J."/>
            <person name="Yu M."/>
            <person name="Li N."/>
            <person name="Fang Y."/>
            <person name="Tang Z."/>
            <person name="Wu P."/>
            <person name="Yao P."/>
            <person name="Huang J."/>
        </authorList>
    </citation>
    <scope>NUCLEOTIDE SEQUENCE [LARGE SCALE GENOMIC DNA]</scope>
    <source>
        <strain evidence="3 6">SP2</strain>
        <tissue evidence="3">Freeze-dried powder thallus</tissue>
    </source>
</reference>
<dbReference type="RefSeq" id="WP_005576561.1">
    <property type="nucleotide sequence ID" value="NC_019792.1"/>
</dbReference>
<dbReference type="KEGG" id="nge:Natgr_3530"/>
<gene>
    <name evidence="1" type="ordered locus">Natgr_3530</name>
    <name evidence="2" type="ORF">C490_03068</name>
    <name evidence="3" type="ORF">CYV19_13045</name>
</gene>
<dbReference type="EMBL" id="AOIC01000025">
    <property type="protein sequence ID" value="ELY72536.1"/>
    <property type="molecule type" value="Genomic_DNA"/>
</dbReference>
<reference evidence="2 5" key="3">
    <citation type="journal article" date="2014" name="PLoS Genet.">
        <title>Phylogenetically driven sequencing of extremely halophilic archaea reveals strategies for static and dynamic osmo-response.</title>
        <authorList>
            <person name="Becker E.A."/>
            <person name="Seitzer P.M."/>
            <person name="Tritt A."/>
            <person name="Larsen D."/>
            <person name="Krusor M."/>
            <person name="Yao A.I."/>
            <person name="Wu D."/>
            <person name="Madern D."/>
            <person name="Eisen J.A."/>
            <person name="Darling A.E."/>
            <person name="Facciotti M.T."/>
        </authorList>
    </citation>
    <scope>NUCLEOTIDE SEQUENCE [LARGE SCALE GENOMIC DNA]</scope>
    <source>
        <strain evidence="2 5">SP2</strain>
    </source>
</reference>
<evidence type="ECO:0000313" key="6">
    <source>
        <dbReference type="Proteomes" id="UP000234484"/>
    </source>
</evidence>
<organism evidence="1 4">
    <name type="scientific">Natronobacterium gregoryi (strain ATCC 43098 / DSM 3393 / CCM 3738 / CIP 104747 / IAM 13177 / JCM 8860 / NBRC 102187 / NCIMB 2189 / SP2)</name>
    <dbReference type="NCBI Taxonomy" id="797304"/>
    <lineage>
        <taxon>Archaea</taxon>
        <taxon>Methanobacteriati</taxon>
        <taxon>Methanobacteriota</taxon>
        <taxon>Stenosarchaea group</taxon>
        <taxon>Halobacteria</taxon>
        <taxon>Halobacteriales</taxon>
        <taxon>Natrialbaceae</taxon>
        <taxon>Natronobacterium</taxon>
    </lineage>
</organism>
<dbReference type="GeneID" id="14209639"/>
<dbReference type="AlphaFoldDB" id="L0AL95"/>
<keyword evidence="4" id="KW-1185">Reference proteome</keyword>
<accession>L0AL95</accession>
<dbReference type="EMBL" id="PKKI01000039">
    <property type="protein sequence ID" value="PLK19828.1"/>
    <property type="molecule type" value="Genomic_DNA"/>
</dbReference>
<evidence type="ECO:0000313" key="2">
    <source>
        <dbReference type="EMBL" id="ELY72536.1"/>
    </source>
</evidence>
<evidence type="ECO:0000313" key="4">
    <source>
        <dbReference type="Proteomes" id="UP000010468"/>
    </source>
</evidence>
<dbReference type="Proteomes" id="UP000234484">
    <property type="component" value="Unassembled WGS sequence"/>
</dbReference>
<dbReference type="HOGENOM" id="CLU_2534765_0_0_2"/>
<dbReference type="EMBL" id="CP003377">
    <property type="protein sequence ID" value="AFZ74648.1"/>
    <property type="molecule type" value="Genomic_DNA"/>
</dbReference>
<dbReference type="Proteomes" id="UP000011613">
    <property type="component" value="Unassembled WGS sequence"/>
</dbReference>
<reference evidence="1" key="1">
    <citation type="submission" date="2012-03" db="EMBL/GenBank/DDBJ databases">
        <title>Complete sequence of Natronobacterium gregoryi SP2.</title>
        <authorList>
            <consortium name="US DOE Joint Genome Institute"/>
            <person name="Lucas S."/>
            <person name="Han J."/>
            <person name="Lapidus A."/>
            <person name="Cheng J.-F."/>
            <person name="Goodwin L."/>
            <person name="Pitluck S."/>
            <person name="Peters L."/>
            <person name="Mikhailova N."/>
            <person name="Teshima H."/>
            <person name="Detter J.C."/>
            <person name="Han C."/>
            <person name="Tapia R."/>
            <person name="Land M."/>
            <person name="Hauser L."/>
            <person name="Kyrpides N."/>
            <person name="Ivanova N."/>
            <person name="Pagani I."/>
            <person name="Sproer C."/>
            <person name="Anderson I."/>
            <person name="Woyke T."/>
        </authorList>
    </citation>
    <scope>NUCLEOTIDE SEQUENCE</scope>
    <source>
        <strain evidence="1">SP2</strain>
    </source>
</reference>
<dbReference type="Proteomes" id="UP000010468">
    <property type="component" value="Chromosome"/>
</dbReference>
<evidence type="ECO:0000313" key="5">
    <source>
        <dbReference type="Proteomes" id="UP000011613"/>
    </source>
</evidence>
<evidence type="ECO:0000313" key="3">
    <source>
        <dbReference type="EMBL" id="PLK19828.1"/>
    </source>
</evidence>
<proteinExistence type="predicted"/>
<name>L0AL95_NATGS</name>
<sequence length="83" mass="9111">MTQVGYEAIEEATEGDIVVAGLDEQTAWPHVVYDTFEKNQGTTKVVVLDSGEHLQMGGHGGIIDNTSDDAENYYVELSVMFDE</sequence>
<evidence type="ECO:0000313" key="1">
    <source>
        <dbReference type="EMBL" id="AFZ74648.1"/>
    </source>
</evidence>
<reference evidence="4" key="2">
    <citation type="submission" date="2012-03" db="EMBL/GenBank/DDBJ databases">
        <title>Complete sequence of Natronobacterium gregoryi SP2.</title>
        <authorList>
            <person name="Lucas S."/>
            <person name="Han J."/>
            <person name="Lapidus A."/>
            <person name="Cheng J.-F."/>
            <person name="Goodwin L."/>
            <person name="Pitluck S."/>
            <person name="Peters L."/>
            <person name="Mikhailova N."/>
            <person name="Teshima H."/>
            <person name="Detter J.C."/>
            <person name="Han C."/>
            <person name="Tapia R."/>
            <person name="Land M."/>
            <person name="Hauser L."/>
            <person name="Kyrpides N."/>
            <person name="Ivanova N."/>
            <person name="Pagani I."/>
            <person name="Sproer C."/>
            <person name="Anderson I."/>
            <person name="Woyke T."/>
        </authorList>
    </citation>
    <scope>NUCLEOTIDE SEQUENCE [LARGE SCALE GENOMIC DNA]</scope>
    <source>
        <strain evidence="4">ATCC 43098 / CCM 3738 / NCIMB 2189 / SP2</strain>
    </source>
</reference>